<reference evidence="6 7" key="1">
    <citation type="submission" date="2014-12" db="EMBL/GenBank/DDBJ databases">
        <title>Complete genome sequence of Streptomyces vietnamensis strain GIMV4.0001, a genetic manipulable producer of the benzoisochromanequinone antibiotic granaticin.</title>
        <authorList>
            <person name="Deng M.R."/>
            <person name="Guo J."/>
            <person name="Ma L.Y."/>
            <person name="Feng G.D."/>
            <person name="Mo C.Y."/>
            <person name="Zhu H.H."/>
        </authorList>
    </citation>
    <scope>NUCLEOTIDE SEQUENCE [LARGE SCALE GENOMIC DNA]</scope>
    <source>
        <strain evidence="7">GIMV4.0001</strain>
    </source>
</reference>
<evidence type="ECO:0000313" key="6">
    <source>
        <dbReference type="EMBL" id="AJF64007.1"/>
    </source>
</evidence>
<evidence type="ECO:0000256" key="2">
    <source>
        <dbReference type="ARBA" id="ARBA00022963"/>
    </source>
</evidence>
<evidence type="ECO:0000313" key="7">
    <source>
        <dbReference type="Proteomes" id="UP000031774"/>
    </source>
</evidence>
<dbReference type="STRING" id="362257.SVTN_05835"/>
<dbReference type="Proteomes" id="UP000031774">
    <property type="component" value="Chromosome"/>
</dbReference>
<feature type="short sequence motif" description="GXSXG" evidence="4">
    <location>
        <begin position="49"/>
        <end position="53"/>
    </location>
</feature>
<evidence type="ECO:0000256" key="4">
    <source>
        <dbReference type="PROSITE-ProRule" id="PRU01161"/>
    </source>
</evidence>
<dbReference type="HOGENOM" id="CLU_055284_1_0_11"/>
<evidence type="ECO:0000256" key="3">
    <source>
        <dbReference type="ARBA" id="ARBA00023098"/>
    </source>
</evidence>
<dbReference type="Gene3D" id="3.40.1090.10">
    <property type="entry name" value="Cytosolic phospholipase A2 catalytic domain"/>
    <property type="match status" value="2"/>
</dbReference>
<accession>A0A0B5I0G4</accession>
<sequence>MTQTEKRTGKRTALVLGSGGLVGAGWEVGVLRGLLDAGIDPTGADLIVGSSAGAVVGAQLASGRGGLDALYEQQLDGEATEPAVRLGIPTILRYAVAVLRSRTPEEYGRRLGRIALAATTVTEGERRATVARRLGRAGDWPARPLLITAVDAATGELVAYGEDSGVPLTDAVTASCAIPGVWPPATIDGRRWIDGGIHSTANAHLAAGYDRIVVVAPSARGSKVVLSPARQGADLAAGGARVEVITPDAASRKAMGRNALDPAHRAAAARAGRDQGASCAEAVAAVWTG</sequence>
<feature type="short sequence motif" description="DGA/G" evidence="4">
    <location>
        <begin position="194"/>
        <end position="196"/>
    </location>
</feature>
<dbReference type="KEGG" id="svt:SVTN_05835"/>
<dbReference type="GO" id="GO:0016042">
    <property type="term" value="P:lipid catabolic process"/>
    <property type="evidence" value="ECO:0007669"/>
    <property type="project" value="UniProtKB-UniRule"/>
</dbReference>
<feature type="active site" description="Proton acceptor" evidence="4">
    <location>
        <position position="194"/>
    </location>
</feature>
<dbReference type="PANTHER" id="PTHR14226">
    <property type="entry name" value="NEUROPATHY TARGET ESTERASE/SWISS CHEESE D.MELANOGASTER"/>
    <property type="match status" value="1"/>
</dbReference>
<dbReference type="RefSeq" id="WP_041128091.1">
    <property type="nucleotide sequence ID" value="NZ_CP010407.1"/>
</dbReference>
<keyword evidence="7" id="KW-1185">Reference proteome</keyword>
<evidence type="ECO:0000256" key="1">
    <source>
        <dbReference type="ARBA" id="ARBA00022801"/>
    </source>
</evidence>
<dbReference type="GO" id="GO:0016787">
    <property type="term" value="F:hydrolase activity"/>
    <property type="evidence" value="ECO:0007669"/>
    <property type="project" value="UniProtKB-UniRule"/>
</dbReference>
<gene>
    <name evidence="6" type="ORF">SVTN_05835</name>
</gene>
<dbReference type="AlphaFoldDB" id="A0A0B5I0G4"/>
<organism evidence="6 7">
    <name type="scientific">Streptomyces vietnamensis</name>
    <dbReference type="NCBI Taxonomy" id="362257"/>
    <lineage>
        <taxon>Bacteria</taxon>
        <taxon>Bacillati</taxon>
        <taxon>Actinomycetota</taxon>
        <taxon>Actinomycetes</taxon>
        <taxon>Kitasatosporales</taxon>
        <taxon>Streptomycetaceae</taxon>
        <taxon>Streptomyces</taxon>
    </lineage>
</organism>
<dbReference type="PANTHER" id="PTHR14226:SF57">
    <property type="entry name" value="BLR7027 PROTEIN"/>
    <property type="match status" value="1"/>
</dbReference>
<feature type="active site" description="Nucleophile" evidence="4">
    <location>
        <position position="51"/>
    </location>
</feature>
<keyword evidence="2 4" id="KW-0442">Lipid degradation</keyword>
<name>A0A0B5I0G4_9ACTN</name>
<keyword evidence="1 4" id="KW-0378">Hydrolase</keyword>
<dbReference type="Pfam" id="PF01734">
    <property type="entry name" value="Patatin"/>
    <property type="match status" value="1"/>
</dbReference>
<dbReference type="InterPro" id="IPR002641">
    <property type="entry name" value="PNPLA_dom"/>
</dbReference>
<dbReference type="SUPFAM" id="SSF52151">
    <property type="entry name" value="FabD/lysophospholipase-like"/>
    <property type="match status" value="1"/>
</dbReference>
<dbReference type="InterPro" id="IPR016035">
    <property type="entry name" value="Acyl_Trfase/lysoPLipase"/>
</dbReference>
<dbReference type="EMBL" id="CP010407">
    <property type="protein sequence ID" value="AJF64007.1"/>
    <property type="molecule type" value="Genomic_DNA"/>
</dbReference>
<feature type="domain" description="PNPLA" evidence="5">
    <location>
        <begin position="15"/>
        <end position="208"/>
    </location>
</feature>
<dbReference type="InterPro" id="IPR050301">
    <property type="entry name" value="NTE"/>
</dbReference>
<protein>
    <submittedName>
        <fullName evidence="6">Patatin</fullName>
    </submittedName>
</protein>
<proteinExistence type="predicted"/>
<evidence type="ECO:0000259" key="5">
    <source>
        <dbReference type="PROSITE" id="PS51635"/>
    </source>
</evidence>
<keyword evidence="3 4" id="KW-0443">Lipid metabolism</keyword>
<comment type="caution">
    <text evidence="4">Lacks conserved residue(s) required for the propagation of feature annotation.</text>
</comment>
<dbReference type="PROSITE" id="PS51635">
    <property type="entry name" value="PNPLA"/>
    <property type="match status" value="1"/>
</dbReference>